<organism evidence="1 2">
    <name type="scientific">Candidatus Fischerbacteria bacterium RBG_13_37_8</name>
    <dbReference type="NCBI Taxonomy" id="1817863"/>
    <lineage>
        <taxon>Bacteria</taxon>
        <taxon>Candidatus Fischeribacteriota</taxon>
    </lineage>
</organism>
<comment type="caution">
    <text evidence="1">The sequence shown here is derived from an EMBL/GenBank/DDBJ whole genome shotgun (WGS) entry which is preliminary data.</text>
</comment>
<sequence>MNFKIIDFIILLLEALCTSAFSDINLFKVSAIPVNDKFVLGEPLMINCSVIYLGDHPVYISSYISDGIEIEGKCDGSRYWHTDKDELIDWKRKKEIKPG</sequence>
<dbReference type="Proteomes" id="UP000178943">
    <property type="component" value="Unassembled WGS sequence"/>
</dbReference>
<dbReference type="EMBL" id="MFGW01000084">
    <property type="protein sequence ID" value="OGF66812.1"/>
    <property type="molecule type" value="Genomic_DNA"/>
</dbReference>
<reference evidence="1 2" key="1">
    <citation type="journal article" date="2016" name="Nat. Commun.">
        <title>Thousands of microbial genomes shed light on interconnected biogeochemical processes in an aquifer system.</title>
        <authorList>
            <person name="Anantharaman K."/>
            <person name="Brown C.T."/>
            <person name="Hug L.A."/>
            <person name="Sharon I."/>
            <person name="Castelle C.J."/>
            <person name="Probst A.J."/>
            <person name="Thomas B.C."/>
            <person name="Singh A."/>
            <person name="Wilkins M.J."/>
            <person name="Karaoz U."/>
            <person name="Brodie E.L."/>
            <person name="Williams K.H."/>
            <person name="Hubbard S.S."/>
            <person name="Banfield J.F."/>
        </authorList>
    </citation>
    <scope>NUCLEOTIDE SEQUENCE [LARGE SCALE GENOMIC DNA]</scope>
</reference>
<proteinExistence type="predicted"/>
<gene>
    <name evidence="1" type="ORF">A2Y62_21780</name>
</gene>
<dbReference type="AlphaFoldDB" id="A0A1F5VTK4"/>
<accession>A0A1F5VTK4</accession>
<evidence type="ECO:0000313" key="1">
    <source>
        <dbReference type="EMBL" id="OGF66812.1"/>
    </source>
</evidence>
<evidence type="ECO:0000313" key="2">
    <source>
        <dbReference type="Proteomes" id="UP000178943"/>
    </source>
</evidence>
<name>A0A1F5VTK4_9BACT</name>
<protein>
    <submittedName>
        <fullName evidence="1">Uncharacterized protein</fullName>
    </submittedName>
</protein>